<dbReference type="PANTHER" id="PTHR13800:SF6">
    <property type="entry name" value="TRANSIENT RECEPTOR POTENTIAL CATION CHANNEL SUBFAMILY M MEMBER 4"/>
    <property type="match status" value="1"/>
</dbReference>
<comment type="caution">
    <text evidence="3">The sequence shown here is derived from an EMBL/GenBank/DDBJ whole genome shotgun (WGS) entry which is preliminary data.</text>
</comment>
<reference evidence="3" key="1">
    <citation type="journal article" date="2023" name="Science">
        <title>Genome structures resolve the early diversification of teleost fishes.</title>
        <authorList>
            <person name="Parey E."/>
            <person name="Louis A."/>
            <person name="Montfort J."/>
            <person name="Bouchez O."/>
            <person name="Roques C."/>
            <person name="Iampietro C."/>
            <person name="Lluch J."/>
            <person name="Castinel A."/>
            <person name="Donnadieu C."/>
            <person name="Desvignes T."/>
            <person name="Floi Bucao C."/>
            <person name="Jouanno E."/>
            <person name="Wen M."/>
            <person name="Mejri S."/>
            <person name="Dirks R."/>
            <person name="Jansen H."/>
            <person name="Henkel C."/>
            <person name="Chen W.J."/>
            <person name="Zahm M."/>
            <person name="Cabau C."/>
            <person name="Klopp C."/>
            <person name="Thompson A.W."/>
            <person name="Robinson-Rechavi M."/>
            <person name="Braasch I."/>
            <person name="Lecointre G."/>
            <person name="Bobe J."/>
            <person name="Postlethwait J.H."/>
            <person name="Berthelot C."/>
            <person name="Roest Crollius H."/>
            <person name="Guiguen Y."/>
        </authorList>
    </citation>
    <scope>NUCLEOTIDE SEQUENCE</scope>
    <source>
        <strain evidence="3">WJC10195</strain>
    </source>
</reference>
<dbReference type="Proteomes" id="UP001152622">
    <property type="component" value="Chromosome 11"/>
</dbReference>
<dbReference type="GO" id="GO:0099604">
    <property type="term" value="F:ligand-gated calcium channel activity"/>
    <property type="evidence" value="ECO:0007669"/>
    <property type="project" value="TreeGrafter"/>
</dbReference>
<protein>
    <recommendedName>
        <fullName evidence="2">TRPM SLOG domain-containing protein</fullName>
    </recommendedName>
</protein>
<sequence length="333" mass="35926">MKETDKDKEGKGGTTATSTTEKDQSWIPKIIKKRVCTTFVEDSFSNGALCQCGGVRERHGSIAMGDCFGAAIVSQWESSQHSSEYPTDAFGELEFAGAGHRHSYFLRLSCDTPPEIVYTIMTTHWGVPKPNLVVSVVGGEGREKLQPWVRDALRQGLVKAAQSTGAWILTGGLREGVGRCVGEAVRDHSTAASSLSQSKVIALGIAPWGLVHNKEQLVNPQVILLSPLEMEWAYQQNIDEGGCPPDDPCEASAPTPCTTRLKSSRLKIQRKAELVIPAGRKVLVFWGLLASRGTQKALPSVSTAAALTCKAAALARLEHVKPVPLVSRVAERE</sequence>
<evidence type="ECO:0000256" key="1">
    <source>
        <dbReference type="SAM" id="MobiDB-lite"/>
    </source>
</evidence>
<dbReference type="GO" id="GO:0005227">
    <property type="term" value="F:calcium-activated cation channel activity"/>
    <property type="evidence" value="ECO:0007669"/>
    <property type="project" value="TreeGrafter"/>
</dbReference>
<dbReference type="Pfam" id="PF18139">
    <property type="entry name" value="LSDAT_euk"/>
    <property type="match status" value="1"/>
</dbReference>
<proteinExistence type="predicted"/>
<feature type="compositionally biased region" description="Basic and acidic residues" evidence="1">
    <location>
        <begin position="1"/>
        <end position="11"/>
    </location>
</feature>
<evidence type="ECO:0000259" key="2">
    <source>
        <dbReference type="Pfam" id="PF18139"/>
    </source>
</evidence>
<keyword evidence="4" id="KW-1185">Reference proteome</keyword>
<organism evidence="3 4">
    <name type="scientific">Synaphobranchus kaupii</name>
    <name type="common">Kaup's arrowtooth eel</name>
    <dbReference type="NCBI Taxonomy" id="118154"/>
    <lineage>
        <taxon>Eukaryota</taxon>
        <taxon>Metazoa</taxon>
        <taxon>Chordata</taxon>
        <taxon>Craniata</taxon>
        <taxon>Vertebrata</taxon>
        <taxon>Euteleostomi</taxon>
        <taxon>Actinopterygii</taxon>
        <taxon>Neopterygii</taxon>
        <taxon>Teleostei</taxon>
        <taxon>Anguilliformes</taxon>
        <taxon>Synaphobranchidae</taxon>
        <taxon>Synaphobranchus</taxon>
    </lineage>
</organism>
<feature type="domain" description="TRPM SLOG" evidence="2">
    <location>
        <begin position="104"/>
        <end position="223"/>
    </location>
</feature>
<dbReference type="AlphaFoldDB" id="A0A9Q1EYB2"/>
<evidence type="ECO:0000313" key="3">
    <source>
        <dbReference type="EMBL" id="KAJ8347327.1"/>
    </source>
</evidence>
<evidence type="ECO:0000313" key="4">
    <source>
        <dbReference type="Proteomes" id="UP001152622"/>
    </source>
</evidence>
<dbReference type="PANTHER" id="PTHR13800">
    <property type="entry name" value="TRANSIENT RECEPTOR POTENTIAL CATION CHANNEL, SUBFAMILY M, MEMBER 6"/>
    <property type="match status" value="1"/>
</dbReference>
<dbReference type="InterPro" id="IPR050927">
    <property type="entry name" value="TRPM"/>
</dbReference>
<feature type="region of interest" description="Disordered" evidence="1">
    <location>
        <begin position="1"/>
        <end position="23"/>
    </location>
</feature>
<dbReference type="InterPro" id="IPR041491">
    <property type="entry name" value="TRPM_SLOG"/>
</dbReference>
<gene>
    <name evidence="3" type="ORF">SKAU_G00287280</name>
</gene>
<dbReference type="EMBL" id="JAINUF010000011">
    <property type="protein sequence ID" value="KAJ8347327.1"/>
    <property type="molecule type" value="Genomic_DNA"/>
</dbReference>
<accession>A0A9Q1EYB2</accession>
<name>A0A9Q1EYB2_SYNKA</name>
<dbReference type="OrthoDB" id="8940666at2759"/>
<dbReference type="GO" id="GO:0005886">
    <property type="term" value="C:plasma membrane"/>
    <property type="evidence" value="ECO:0007669"/>
    <property type="project" value="TreeGrafter"/>
</dbReference>